<proteinExistence type="predicted"/>
<dbReference type="Gramene" id="OGLUM01G24800.1">
    <property type="protein sequence ID" value="OGLUM01G24800.1"/>
    <property type="gene ID" value="OGLUM01G24800"/>
</dbReference>
<accession>A0A0D9YB47</accession>
<keyword evidence="2" id="KW-1185">Reference proteome</keyword>
<dbReference type="HOGENOM" id="CLU_2926361_0_0_1"/>
<sequence>MELTNLWYLGWDLCFKPQPNWWIILTSFFSIQGVEFQRSSQAMHPSMLAQGHVVQMYYSSC</sequence>
<dbReference type="Proteomes" id="UP000026961">
    <property type="component" value="Chromosome 1"/>
</dbReference>
<reference evidence="1" key="3">
    <citation type="submission" date="2018-05" db="EMBL/GenBank/DDBJ databases">
        <title>OgluRS3 (Oryza glumaepatula Reference Sequence Version 3).</title>
        <authorList>
            <person name="Zhang J."/>
            <person name="Kudrna D."/>
            <person name="Lee S."/>
            <person name="Talag J."/>
            <person name="Welchert J."/>
            <person name="Wing R.A."/>
        </authorList>
    </citation>
    <scope>NUCLEOTIDE SEQUENCE [LARGE SCALE GENOMIC DNA]</scope>
</reference>
<reference evidence="1" key="1">
    <citation type="submission" date="2013-08" db="EMBL/GenBank/DDBJ databases">
        <title>Oryza genome evolution.</title>
        <authorList>
            <person name="Wing R.A."/>
            <person name="Panaud O."/>
            <person name="Oliveira A.C."/>
        </authorList>
    </citation>
    <scope>NUCLEOTIDE SEQUENCE</scope>
</reference>
<evidence type="ECO:0000313" key="1">
    <source>
        <dbReference type="EnsemblPlants" id="OGLUM01G24800.1"/>
    </source>
</evidence>
<organism evidence="1">
    <name type="scientific">Oryza glumipatula</name>
    <dbReference type="NCBI Taxonomy" id="40148"/>
    <lineage>
        <taxon>Eukaryota</taxon>
        <taxon>Viridiplantae</taxon>
        <taxon>Streptophyta</taxon>
        <taxon>Embryophyta</taxon>
        <taxon>Tracheophyta</taxon>
        <taxon>Spermatophyta</taxon>
        <taxon>Magnoliopsida</taxon>
        <taxon>Liliopsida</taxon>
        <taxon>Poales</taxon>
        <taxon>Poaceae</taxon>
        <taxon>BOP clade</taxon>
        <taxon>Oryzoideae</taxon>
        <taxon>Oryzeae</taxon>
        <taxon>Oryzinae</taxon>
        <taxon>Oryza</taxon>
    </lineage>
</organism>
<dbReference type="AlphaFoldDB" id="A0A0D9YB47"/>
<reference evidence="1" key="2">
    <citation type="submission" date="2015-04" db="UniProtKB">
        <authorList>
            <consortium name="EnsemblPlants"/>
        </authorList>
    </citation>
    <scope>IDENTIFICATION</scope>
</reference>
<evidence type="ECO:0000313" key="2">
    <source>
        <dbReference type="Proteomes" id="UP000026961"/>
    </source>
</evidence>
<name>A0A0D9YB47_9ORYZ</name>
<protein>
    <submittedName>
        <fullName evidence="1">Uncharacterized protein</fullName>
    </submittedName>
</protein>
<dbReference type="EnsemblPlants" id="OGLUM01G24800.1">
    <property type="protein sequence ID" value="OGLUM01G24800.1"/>
    <property type="gene ID" value="OGLUM01G24800"/>
</dbReference>